<keyword evidence="2" id="KW-1185">Reference proteome</keyword>
<dbReference type="RefSeq" id="WP_376995095.1">
    <property type="nucleotide sequence ID" value="NZ_JBHSLC010000013.1"/>
</dbReference>
<name>A0ABW0G4J4_9PROT</name>
<dbReference type="EMBL" id="JBHSLC010000013">
    <property type="protein sequence ID" value="MFC5355461.1"/>
    <property type="molecule type" value="Genomic_DNA"/>
</dbReference>
<dbReference type="Proteomes" id="UP001596166">
    <property type="component" value="Unassembled WGS sequence"/>
</dbReference>
<gene>
    <name evidence="1" type="ORF">ACFPMG_10630</name>
</gene>
<comment type="caution">
    <text evidence="1">The sequence shown here is derived from an EMBL/GenBank/DDBJ whole genome shotgun (WGS) entry which is preliminary data.</text>
</comment>
<organism evidence="1 2">
    <name type="scientific">Azospirillum himalayense</name>
    <dbReference type="NCBI Taxonomy" id="654847"/>
    <lineage>
        <taxon>Bacteria</taxon>
        <taxon>Pseudomonadati</taxon>
        <taxon>Pseudomonadota</taxon>
        <taxon>Alphaproteobacteria</taxon>
        <taxon>Rhodospirillales</taxon>
        <taxon>Azospirillaceae</taxon>
        <taxon>Azospirillum</taxon>
    </lineage>
</organism>
<reference evidence="2" key="1">
    <citation type="journal article" date="2019" name="Int. J. Syst. Evol. Microbiol.">
        <title>The Global Catalogue of Microorganisms (GCM) 10K type strain sequencing project: providing services to taxonomists for standard genome sequencing and annotation.</title>
        <authorList>
            <consortium name="The Broad Institute Genomics Platform"/>
            <consortium name="The Broad Institute Genome Sequencing Center for Infectious Disease"/>
            <person name="Wu L."/>
            <person name="Ma J."/>
        </authorList>
    </citation>
    <scope>NUCLEOTIDE SEQUENCE [LARGE SCALE GENOMIC DNA]</scope>
    <source>
        <strain evidence="2">CCUG 58760</strain>
    </source>
</reference>
<proteinExistence type="predicted"/>
<evidence type="ECO:0000313" key="2">
    <source>
        <dbReference type="Proteomes" id="UP001596166"/>
    </source>
</evidence>
<accession>A0ABW0G4J4</accession>
<evidence type="ECO:0000313" key="1">
    <source>
        <dbReference type="EMBL" id="MFC5355461.1"/>
    </source>
</evidence>
<protein>
    <submittedName>
        <fullName evidence="1">Uncharacterized protein</fullName>
    </submittedName>
</protein>
<sequence length="91" mass="10260">MSEITFEDIVHAELAALRELSMALLLMQARRSTDARADLSEMLDLIEQRMGAYQPPRCSERRAEYIRQRAIAAVQSVMGEVRLSLDRPGPG</sequence>